<organism evidence="1 2">
    <name type="scientific">Cuscuta campestris</name>
    <dbReference type="NCBI Taxonomy" id="132261"/>
    <lineage>
        <taxon>Eukaryota</taxon>
        <taxon>Viridiplantae</taxon>
        <taxon>Streptophyta</taxon>
        <taxon>Embryophyta</taxon>
        <taxon>Tracheophyta</taxon>
        <taxon>Spermatophyta</taxon>
        <taxon>Magnoliopsida</taxon>
        <taxon>eudicotyledons</taxon>
        <taxon>Gunneridae</taxon>
        <taxon>Pentapetalae</taxon>
        <taxon>asterids</taxon>
        <taxon>lamiids</taxon>
        <taxon>Solanales</taxon>
        <taxon>Convolvulaceae</taxon>
        <taxon>Cuscuteae</taxon>
        <taxon>Cuscuta</taxon>
        <taxon>Cuscuta subgen. Grammica</taxon>
        <taxon>Cuscuta sect. Cleistogrammica</taxon>
    </lineage>
</organism>
<proteinExistence type="predicted"/>
<evidence type="ECO:0000313" key="2">
    <source>
        <dbReference type="Proteomes" id="UP000595140"/>
    </source>
</evidence>
<dbReference type="AlphaFoldDB" id="A0A484NMK9"/>
<dbReference type="Proteomes" id="UP000595140">
    <property type="component" value="Unassembled WGS sequence"/>
</dbReference>
<accession>A0A484NMK9</accession>
<evidence type="ECO:0000313" key="1">
    <source>
        <dbReference type="EMBL" id="VFR02344.1"/>
    </source>
</evidence>
<gene>
    <name evidence="1" type="ORF">CCAM_LOCUS44119</name>
</gene>
<sequence>MNMPNEFQMLKDLLEEKKLDWILMCLEERSNYEKLRNIKHILHVLVSSNSMAKLVTQGNCRHESACDAVDHSLLNRIILKRVDWGMRFCGI</sequence>
<protein>
    <submittedName>
        <fullName evidence="1">Uncharacterized protein</fullName>
    </submittedName>
</protein>
<dbReference type="EMBL" id="OOIL02006805">
    <property type="protein sequence ID" value="VFR02344.1"/>
    <property type="molecule type" value="Genomic_DNA"/>
</dbReference>
<name>A0A484NMK9_9ASTE</name>
<reference evidence="1 2" key="1">
    <citation type="submission" date="2018-04" db="EMBL/GenBank/DDBJ databases">
        <authorList>
            <person name="Vogel A."/>
        </authorList>
    </citation>
    <scope>NUCLEOTIDE SEQUENCE [LARGE SCALE GENOMIC DNA]</scope>
</reference>
<keyword evidence="2" id="KW-1185">Reference proteome</keyword>